<accession>A0AAP4D6Q4</accession>
<name>A0AAP4D6Q4_9PROT</name>
<evidence type="ECO:0000256" key="5">
    <source>
        <dbReference type="ARBA" id="ARBA00023098"/>
    </source>
</evidence>
<dbReference type="PANTHER" id="PTHR43667">
    <property type="entry name" value="CYCLOPROPANE-FATTY-ACYL-PHOSPHOLIPID SYNTHASE"/>
    <property type="match status" value="1"/>
</dbReference>
<dbReference type="InterPro" id="IPR029063">
    <property type="entry name" value="SAM-dependent_MTases_sf"/>
</dbReference>
<protein>
    <submittedName>
        <fullName evidence="7">Cyclopropane fatty acyl phospholipid synthase</fullName>
        <ecNumber evidence="7">2.1.1.79</ecNumber>
    </submittedName>
</protein>
<dbReference type="GO" id="GO:0008825">
    <property type="term" value="F:cyclopropane-fatty-acyl-phospholipid synthase activity"/>
    <property type="evidence" value="ECO:0007669"/>
    <property type="project" value="UniProtKB-EC"/>
</dbReference>
<comment type="caution">
    <text evidence="7">The sequence shown here is derived from an EMBL/GenBank/DDBJ whole genome shotgun (WGS) entry which is preliminary data.</text>
</comment>
<dbReference type="EMBL" id="JARGEQ010000092">
    <property type="protein sequence ID" value="MDF1586751.1"/>
    <property type="molecule type" value="Genomic_DNA"/>
</dbReference>
<evidence type="ECO:0000313" key="8">
    <source>
        <dbReference type="Proteomes" id="UP001301140"/>
    </source>
</evidence>
<keyword evidence="5" id="KW-0443">Lipid metabolism</keyword>
<dbReference type="Proteomes" id="UP001301140">
    <property type="component" value="Unassembled WGS sequence"/>
</dbReference>
<dbReference type="PIRSF" id="PIRSF003085">
    <property type="entry name" value="CMAS"/>
    <property type="match status" value="1"/>
</dbReference>
<feature type="active site" evidence="6">
    <location>
        <position position="340"/>
    </location>
</feature>
<dbReference type="RefSeq" id="WP_327789168.1">
    <property type="nucleotide sequence ID" value="NZ_JARGEQ010000092.1"/>
</dbReference>
<dbReference type="GO" id="GO:0008610">
    <property type="term" value="P:lipid biosynthetic process"/>
    <property type="evidence" value="ECO:0007669"/>
    <property type="project" value="InterPro"/>
</dbReference>
<dbReference type="EC" id="2.1.1.79" evidence="7"/>
<evidence type="ECO:0000256" key="3">
    <source>
        <dbReference type="ARBA" id="ARBA00022679"/>
    </source>
</evidence>
<keyword evidence="2 7" id="KW-0489">Methyltransferase</keyword>
<dbReference type="SUPFAM" id="SSF53335">
    <property type="entry name" value="S-adenosyl-L-methionine-dependent methyltransferases"/>
    <property type="match status" value="1"/>
</dbReference>
<evidence type="ECO:0000256" key="6">
    <source>
        <dbReference type="PIRSR" id="PIRSR003085-1"/>
    </source>
</evidence>
<dbReference type="NCBIfam" id="NF008686">
    <property type="entry name" value="PRK11705.1"/>
    <property type="match status" value="1"/>
</dbReference>
<keyword evidence="3 7" id="KW-0808">Transferase</keyword>
<evidence type="ECO:0000313" key="7">
    <source>
        <dbReference type="EMBL" id="MDF1586751.1"/>
    </source>
</evidence>
<evidence type="ECO:0000256" key="4">
    <source>
        <dbReference type="ARBA" id="ARBA00022691"/>
    </source>
</evidence>
<dbReference type="PANTHER" id="PTHR43667:SF1">
    <property type="entry name" value="CYCLOPROPANE-FATTY-ACYL-PHOSPHOLIPID SYNTHASE"/>
    <property type="match status" value="1"/>
</dbReference>
<dbReference type="Pfam" id="PF02353">
    <property type="entry name" value="CMAS"/>
    <property type="match status" value="1"/>
</dbReference>
<dbReference type="AlphaFoldDB" id="A0AAP4D6Q4"/>
<keyword evidence="4" id="KW-0949">S-adenosyl-L-methionine</keyword>
<dbReference type="CDD" id="cd02440">
    <property type="entry name" value="AdoMet_MTases"/>
    <property type="match status" value="1"/>
</dbReference>
<proteinExistence type="inferred from homology"/>
<dbReference type="InterPro" id="IPR003333">
    <property type="entry name" value="CMAS"/>
</dbReference>
<keyword evidence="8" id="KW-1185">Reference proteome</keyword>
<dbReference type="InterPro" id="IPR050723">
    <property type="entry name" value="CFA/CMAS"/>
</dbReference>
<gene>
    <name evidence="7" type="primary">cfa</name>
    <name evidence="7" type="ORF">PZ740_10200</name>
</gene>
<dbReference type="Gene3D" id="3.40.50.150">
    <property type="entry name" value="Vaccinia Virus protein VP39"/>
    <property type="match status" value="1"/>
</dbReference>
<evidence type="ECO:0000256" key="2">
    <source>
        <dbReference type="ARBA" id="ARBA00022603"/>
    </source>
</evidence>
<dbReference type="GO" id="GO:0032259">
    <property type="term" value="P:methylation"/>
    <property type="evidence" value="ECO:0007669"/>
    <property type="project" value="UniProtKB-KW"/>
</dbReference>
<sequence>MSAEGFFRELLAEADIAIDGERPWDLQVRDARAYERILKDGSIGFGEAFMEGWLDCARVDQMAERAYRADLAGRIDRKTALFEAFKARLNPFGARGRSFEIGAHHYDAGNDLFEIMLDRRMIYSCGYWLRAEDIEQAQRDKLELVCRKLQLEPGMRLLDIGCGWGGLAAYAAERFGVSVVGVTVSREQLELGRERCRGLPVELRYQDYRDLDEPFERIVSVGMFEHVGRAHYPAFFAACARCLVPQGLLLLHTVGYPQEDVINPWYDKYVMPGVEFPTVANIADVLPAALRLEHFHTLEGAHYDRTLMAWFERFDGGWDRLAGRYGETFRRMWKLYLQGCAGAFRTEQMRVWQLVLSAGPLPGGYRFGHQVALD</sequence>
<organism evidence="7 8">
    <name type="scientific">Marinimicrococcus flavescens</name>
    <dbReference type="NCBI Taxonomy" id="3031815"/>
    <lineage>
        <taxon>Bacteria</taxon>
        <taxon>Pseudomonadati</taxon>
        <taxon>Pseudomonadota</taxon>
        <taxon>Alphaproteobacteria</taxon>
        <taxon>Geminicoccales</taxon>
        <taxon>Geminicoccaceae</taxon>
        <taxon>Marinimicrococcus</taxon>
    </lineage>
</organism>
<evidence type="ECO:0000256" key="1">
    <source>
        <dbReference type="ARBA" id="ARBA00010815"/>
    </source>
</evidence>
<comment type="similarity">
    <text evidence="1">Belongs to the CFA/CMAS family.</text>
</comment>
<reference evidence="7 8" key="1">
    <citation type="submission" date="2023-03" db="EMBL/GenBank/DDBJ databases">
        <title>YIM 152171 draft genome.</title>
        <authorList>
            <person name="Yang Z."/>
        </authorList>
    </citation>
    <scope>NUCLEOTIDE SEQUENCE [LARGE SCALE GENOMIC DNA]</scope>
    <source>
        <strain evidence="7 8">YIM 152171</strain>
    </source>
</reference>